<feature type="compositionally biased region" description="Low complexity" evidence="1">
    <location>
        <begin position="74"/>
        <end position="83"/>
    </location>
</feature>
<dbReference type="EMBL" id="CAICTM010000237">
    <property type="protein sequence ID" value="CAB9505633.1"/>
    <property type="molecule type" value="Genomic_DNA"/>
</dbReference>
<keyword evidence="2" id="KW-1133">Transmembrane helix</keyword>
<accession>A0A9N8HCY5</accession>
<name>A0A9N8HCY5_9STRA</name>
<comment type="caution">
    <text evidence="3">The sequence shown here is derived from an EMBL/GenBank/DDBJ whole genome shotgun (WGS) entry which is preliminary data.</text>
</comment>
<evidence type="ECO:0000256" key="1">
    <source>
        <dbReference type="SAM" id="MobiDB-lite"/>
    </source>
</evidence>
<organism evidence="3 4">
    <name type="scientific">Seminavis robusta</name>
    <dbReference type="NCBI Taxonomy" id="568900"/>
    <lineage>
        <taxon>Eukaryota</taxon>
        <taxon>Sar</taxon>
        <taxon>Stramenopiles</taxon>
        <taxon>Ochrophyta</taxon>
        <taxon>Bacillariophyta</taxon>
        <taxon>Bacillariophyceae</taxon>
        <taxon>Bacillariophycidae</taxon>
        <taxon>Naviculales</taxon>
        <taxon>Naviculaceae</taxon>
        <taxon>Seminavis</taxon>
    </lineage>
</organism>
<feature type="region of interest" description="Disordered" evidence="1">
    <location>
        <begin position="263"/>
        <end position="327"/>
    </location>
</feature>
<keyword evidence="4" id="KW-1185">Reference proteome</keyword>
<keyword evidence="2" id="KW-0472">Membrane</keyword>
<protein>
    <submittedName>
        <fullName evidence="3">Uncharacterized protein</fullName>
    </submittedName>
</protein>
<dbReference type="AlphaFoldDB" id="A0A9N8HCY5"/>
<reference evidence="3" key="1">
    <citation type="submission" date="2020-06" db="EMBL/GenBank/DDBJ databases">
        <authorList>
            <consortium name="Plant Systems Biology data submission"/>
        </authorList>
    </citation>
    <scope>NUCLEOTIDE SEQUENCE</scope>
    <source>
        <strain evidence="3">D6</strain>
    </source>
</reference>
<feature type="compositionally biased region" description="Basic and acidic residues" evidence="1">
    <location>
        <begin position="300"/>
        <end position="318"/>
    </location>
</feature>
<feature type="transmembrane region" description="Helical" evidence="2">
    <location>
        <begin position="20"/>
        <end position="41"/>
    </location>
</feature>
<dbReference type="Proteomes" id="UP001153069">
    <property type="component" value="Unassembled WGS sequence"/>
</dbReference>
<evidence type="ECO:0000256" key="2">
    <source>
        <dbReference type="SAM" id="Phobius"/>
    </source>
</evidence>
<feature type="compositionally biased region" description="Low complexity" evidence="1">
    <location>
        <begin position="93"/>
        <end position="116"/>
    </location>
</feature>
<sequence>MSTTTTTTNQFDLTDNERNIVIAVLALMGLIALGAFVLILCDPKLFRVDDDEDYDEDLYKAPPWVLQHLDVEQQKPQQQEAAMMPPPPPPQQQPAQQQQPQYVPLQPQVQQSPPVRQAEKPIVQATQDQRVAAESSYSSQVESEIVTTREEVPSLALTVPPPKKKVRNQGSQTVPIMREIQTQTDSLPLVPPPDPSEEDEIYVPATVMQTRPVSPQQSQQEDDPPKVLMPESIRMEAPLVKMPETIYTSSALVMYGNNENQAVQSSLDDEDSFHTEPSLRGNRPVDNDNDNNNMLTIYEAKNEHTDTSAPQEERKREETFDDEHDDKSDVVEISAYNPKESDMSLPVAVKEFAANISPISPADSHSRPPRLDTSSIDSGFGPVRLPTTPPEQQVQVNAIKLFIPRYSHKAERQRFIVLNGLLLVIAVCVATVVIMMHLQPTL</sequence>
<gene>
    <name evidence="3" type="ORF">SEMRO_238_G095490.1</name>
</gene>
<keyword evidence="2" id="KW-0812">Transmembrane</keyword>
<evidence type="ECO:0000313" key="3">
    <source>
        <dbReference type="EMBL" id="CAB9505633.1"/>
    </source>
</evidence>
<feature type="region of interest" description="Disordered" evidence="1">
    <location>
        <begin position="74"/>
        <end position="121"/>
    </location>
</feature>
<evidence type="ECO:0000313" key="4">
    <source>
        <dbReference type="Proteomes" id="UP001153069"/>
    </source>
</evidence>
<feature type="transmembrane region" description="Helical" evidence="2">
    <location>
        <begin position="415"/>
        <end position="438"/>
    </location>
</feature>
<proteinExistence type="predicted"/>